<reference evidence="7 8" key="1">
    <citation type="submission" date="2018-12" db="EMBL/GenBank/DDBJ databases">
        <title>Flammeovirga pectinis sp. nov., isolated from the gut of the Korean scallop, Patinopecten yessoensis.</title>
        <authorList>
            <person name="Bae J.-W."/>
            <person name="Jeong Y.-S."/>
            <person name="Kang W."/>
        </authorList>
    </citation>
    <scope>NUCLEOTIDE SEQUENCE [LARGE SCALE GENOMIC DNA]</scope>
    <source>
        <strain evidence="7 8">L12M1</strain>
    </source>
</reference>
<protein>
    <submittedName>
        <fullName evidence="7">Polyprenyl synthetase family protein</fullName>
    </submittedName>
</protein>
<dbReference type="SFLD" id="SFLDG01017">
    <property type="entry name" value="Polyprenyl_Transferase_Like"/>
    <property type="match status" value="1"/>
</dbReference>
<dbReference type="Pfam" id="PF00348">
    <property type="entry name" value="polyprenyl_synt"/>
    <property type="match status" value="1"/>
</dbReference>
<keyword evidence="5" id="KW-0460">Magnesium</keyword>
<dbReference type="KEGG" id="fll:EI427_01650"/>
<keyword evidence="4" id="KW-0479">Metal-binding</keyword>
<dbReference type="GO" id="GO:0008299">
    <property type="term" value="P:isoprenoid biosynthetic process"/>
    <property type="evidence" value="ECO:0007669"/>
    <property type="project" value="InterPro"/>
</dbReference>
<dbReference type="SFLD" id="SFLDS00005">
    <property type="entry name" value="Isoprenoid_Synthase_Type_I"/>
    <property type="match status" value="1"/>
</dbReference>
<dbReference type="AlphaFoldDB" id="A0A3Q9FN59"/>
<evidence type="ECO:0000256" key="6">
    <source>
        <dbReference type="RuleBase" id="RU004466"/>
    </source>
</evidence>
<evidence type="ECO:0000256" key="3">
    <source>
        <dbReference type="ARBA" id="ARBA00022679"/>
    </source>
</evidence>
<comment type="cofactor">
    <cofactor evidence="1">
        <name>Mg(2+)</name>
        <dbReference type="ChEBI" id="CHEBI:18420"/>
    </cofactor>
</comment>
<accession>A0A3Q9FN59</accession>
<keyword evidence="3 6" id="KW-0808">Transferase</keyword>
<dbReference type="GO" id="GO:0046872">
    <property type="term" value="F:metal ion binding"/>
    <property type="evidence" value="ECO:0007669"/>
    <property type="project" value="UniProtKB-KW"/>
</dbReference>
<dbReference type="RefSeq" id="WP_126610932.1">
    <property type="nucleotide sequence ID" value="NZ_CP034562.1"/>
</dbReference>
<dbReference type="InterPro" id="IPR008949">
    <property type="entry name" value="Isoprenoid_synthase_dom_sf"/>
</dbReference>
<dbReference type="PROSITE" id="PS00723">
    <property type="entry name" value="POLYPRENYL_SYNTHASE_1"/>
    <property type="match status" value="1"/>
</dbReference>
<dbReference type="InterPro" id="IPR000092">
    <property type="entry name" value="Polyprenyl_synt"/>
</dbReference>
<dbReference type="GO" id="GO:0004659">
    <property type="term" value="F:prenyltransferase activity"/>
    <property type="evidence" value="ECO:0007669"/>
    <property type="project" value="InterPro"/>
</dbReference>
<evidence type="ECO:0000313" key="8">
    <source>
        <dbReference type="Proteomes" id="UP000267268"/>
    </source>
</evidence>
<dbReference type="CDD" id="cd00685">
    <property type="entry name" value="Trans_IPPS_HT"/>
    <property type="match status" value="1"/>
</dbReference>
<dbReference type="InterPro" id="IPR033749">
    <property type="entry name" value="Polyprenyl_synt_CS"/>
</dbReference>
<comment type="similarity">
    <text evidence="2 6">Belongs to the FPP/GGPP synthase family.</text>
</comment>
<sequence>MAQFNLKEAGELLAQELEKRAYGDAPENLYAPLRYILSLGGKRLRPALTLLGCYLFDDDYKKAVEPAIGVEVFHNFTLMHDDIMDDAPLRRGQMTVHEKWNPNIAILSGDVMFVKAYDYIMQVEDNVLRSAISLFNKCATEVCEGQQFDMDFEERAIVSEEEYIEMIRLKTAVLIGFALRLGALIGGASEEQSKVVEEFGVNVGLGFQLKDDILDVYADQDKFGKQVGGDIISNKKTLMLIKALKQAKGADKAELLKWLEVKEFDKVEKVKAVTAIYDRLDIKEMATSKSNEYFDKGFTALQKLDVPDNRKQLLKEFGIYLQNRDH</sequence>
<dbReference type="PROSITE" id="PS00444">
    <property type="entry name" value="POLYPRENYL_SYNTHASE_2"/>
    <property type="match status" value="1"/>
</dbReference>
<keyword evidence="8" id="KW-1185">Reference proteome</keyword>
<organism evidence="7 8">
    <name type="scientific">Flammeovirga pectinis</name>
    <dbReference type="NCBI Taxonomy" id="2494373"/>
    <lineage>
        <taxon>Bacteria</taxon>
        <taxon>Pseudomonadati</taxon>
        <taxon>Bacteroidota</taxon>
        <taxon>Cytophagia</taxon>
        <taxon>Cytophagales</taxon>
        <taxon>Flammeovirgaceae</taxon>
        <taxon>Flammeovirga</taxon>
    </lineage>
</organism>
<dbReference type="PANTHER" id="PTHR12001:SF85">
    <property type="entry name" value="SHORT CHAIN ISOPRENYL DIPHOSPHATE SYNTHASE"/>
    <property type="match status" value="1"/>
</dbReference>
<dbReference type="EMBL" id="CP034562">
    <property type="protein sequence ID" value="AZQ60963.1"/>
    <property type="molecule type" value="Genomic_DNA"/>
</dbReference>
<evidence type="ECO:0000256" key="2">
    <source>
        <dbReference type="ARBA" id="ARBA00006706"/>
    </source>
</evidence>
<evidence type="ECO:0000313" key="7">
    <source>
        <dbReference type="EMBL" id="AZQ60963.1"/>
    </source>
</evidence>
<dbReference type="SUPFAM" id="SSF48576">
    <property type="entry name" value="Terpenoid synthases"/>
    <property type="match status" value="1"/>
</dbReference>
<dbReference type="OrthoDB" id="9805316at2"/>
<name>A0A3Q9FN59_9BACT</name>
<dbReference type="PANTHER" id="PTHR12001">
    <property type="entry name" value="GERANYLGERANYL PYROPHOSPHATE SYNTHASE"/>
    <property type="match status" value="1"/>
</dbReference>
<gene>
    <name evidence="7" type="ORF">EI427_01650</name>
</gene>
<dbReference type="Gene3D" id="1.10.600.10">
    <property type="entry name" value="Farnesyl Diphosphate Synthase"/>
    <property type="match status" value="1"/>
</dbReference>
<dbReference type="Proteomes" id="UP000267268">
    <property type="component" value="Chromosome 1"/>
</dbReference>
<proteinExistence type="inferred from homology"/>
<evidence type="ECO:0000256" key="4">
    <source>
        <dbReference type="ARBA" id="ARBA00022723"/>
    </source>
</evidence>
<evidence type="ECO:0000256" key="5">
    <source>
        <dbReference type="ARBA" id="ARBA00022842"/>
    </source>
</evidence>
<evidence type="ECO:0000256" key="1">
    <source>
        <dbReference type="ARBA" id="ARBA00001946"/>
    </source>
</evidence>